<keyword evidence="3" id="KW-1185">Reference proteome</keyword>
<sequence>MFQYGLILFVIFVCVFGRPDYELFHDDGVRPDRHMHRIQKRDLNEATKRYDPQEETANYWVTKAQFTLTEQLAKQPKLG</sequence>
<evidence type="ECO:0000313" key="3">
    <source>
        <dbReference type="Proteomes" id="UP000801492"/>
    </source>
</evidence>
<evidence type="ECO:0000313" key="2">
    <source>
        <dbReference type="EMBL" id="KAF2887104.1"/>
    </source>
</evidence>
<feature type="chain" id="PRO_5035459392" evidence="1">
    <location>
        <begin position="18"/>
        <end position="79"/>
    </location>
</feature>
<reference evidence="2" key="1">
    <citation type="submission" date="2019-08" db="EMBL/GenBank/DDBJ databases">
        <title>The genome of the North American firefly Photinus pyralis.</title>
        <authorList>
            <consortium name="Photinus pyralis genome working group"/>
            <person name="Fallon T.R."/>
            <person name="Sander Lower S.E."/>
            <person name="Weng J.-K."/>
        </authorList>
    </citation>
    <scope>NUCLEOTIDE SEQUENCE</scope>
    <source>
        <strain evidence="2">TRF0915ILg1</strain>
        <tissue evidence="2">Whole body</tissue>
    </source>
</reference>
<dbReference type="Proteomes" id="UP000801492">
    <property type="component" value="Unassembled WGS sequence"/>
</dbReference>
<feature type="signal peptide" evidence="1">
    <location>
        <begin position="1"/>
        <end position="17"/>
    </location>
</feature>
<keyword evidence="1" id="KW-0732">Signal</keyword>
<proteinExistence type="predicted"/>
<protein>
    <submittedName>
        <fullName evidence="2">Uncharacterized protein</fullName>
    </submittedName>
</protein>
<name>A0A8K0CIT1_IGNLU</name>
<accession>A0A8K0CIT1</accession>
<gene>
    <name evidence="2" type="ORF">ILUMI_19069</name>
</gene>
<comment type="caution">
    <text evidence="2">The sequence shown here is derived from an EMBL/GenBank/DDBJ whole genome shotgun (WGS) entry which is preliminary data.</text>
</comment>
<dbReference type="AlphaFoldDB" id="A0A8K0CIT1"/>
<dbReference type="EMBL" id="VTPC01085164">
    <property type="protein sequence ID" value="KAF2887104.1"/>
    <property type="molecule type" value="Genomic_DNA"/>
</dbReference>
<organism evidence="2 3">
    <name type="scientific">Ignelater luminosus</name>
    <name type="common">Cucubano</name>
    <name type="synonym">Pyrophorus luminosus</name>
    <dbReference type="NCBI Taxonomy" id="2038154"/>
    <lineage>
        <taxon>Eukaryota</taxon>
        <taxon>Metazoa</taxon>
        <taxon>Ecdysozoa</taxon>
        <taxon>Arthropoda</taxon>
        <taxon>Hexapoda</taxon>
        <taxon>Insecta</taxon>
        <taxon>Pterygota</taxon>
        <taxon>Neoptera</taxon>
        <taxon>Endopterygota</taxon>
        <taxon>Coleoptera</taxon>
        <taxon>Polyphaga</taxon>
        <taxon>Elateriformia</taxon>
        <taxon>Elateroidea</taxon>
        <taxon>Elateridae</taxon>
        <taxon>Agrypninae</taxon>
        <taxon>Pyrophorini</taxon>
        <taxon>Ignelater</taxon>
    </lineage>
</organism>
<evidence type="ECO:0000256" key="1">
    <source>
        <dbReference type="SAM" id="SignalP"/>
    </source>
</evidence>